<dbReference type="InterPro" id="IPR003609">
    <property type="entry name" value="Pan_app"/>
</dbReference>
<evidence type="ECO:0000313" key="11">
    <source>
        <dbReference type="Proteomes" id="UP001178507"/>
    </source>
</evidence>
<dbReference type="EMBL" id="CAUJNA010001835">
    <property type="protein sequence ID" value="CAJ1389248.1"/>
    <property type="molecule type" value="Genomic_DNA"/>
</dbReference>
<dbReference type="PANTHER" id="PTHR43806">
    <property type="entry name" value="PEPTIDASE S8"/>
    <property type="match status" value="1"/>
</dbReference>
<gene>
    <name evidence="10" type="ORF">EVOR1521_LOCUS14909</name>
</gene>
<dbReference type="PRINTS" id="PR00723">
    <property type="entry name" value="SUBTILISIN"/>
</dbReference>
<dbReference type="InterPro" id="IPR050131">
    <property type="entry name" value="Peptidase_S8_subtilisin-like"/>
</dbReference>
<comment type="catalytic activity">
    <reaction evidence="5">
        <text>Hydrolysis of proteins with broad specificity for peptide bonds, and a preference for a large uncharged residue in P1. Hydrolyzes peptide amides.</text>
        <dbReference type="EC" id="3.4.21.62"/>
    </reaction>
</comment>
<evidence type="ECO:0000256" key="6">
    <source>
        <dbReference type="ARBA" id="ARBA00023619"/>
    </source>
</evidence>
<evidence type="ECO:0000256" key="8">
    <source>
        <dbReference type="SAM" id="MobiDB-lite"/>
    </source>
</evidence>
<dbReference type="PANTHER" id="PTHR43806:SF11">
    <property type="entry name" value="CEREVISIN-RELATED"/>
    <property type="match status" value="1"/>
</dbReference>
<keyword evidence="4" id="KW-0720">Serine protease</keyword>
<accession>A0AA36IK26</accession>
<name>A0AA36IK26_9DINO</name>
<dbReference type="PROSITE" id="PS51892">
    <property type="entry name" value="SUBTILASE"/>
    <property type="match status" value="1"/>
</dbReference>
<dbReference type="InterPro" id="IPR000209">
    <property type="entry name" value="Peptidase_S8/S53_dom"/>
</dbReference>
<dbReference type="InterPro" id="IPR015500">
    <property type="entry name" value="Peptidase_S8_subtilisin-rel"/>
</dbReference>
<dbReference type="GO" id="GO:0006508">
    <property type="term" value="P:proteolysis"/>
    <property type="evidence" value="ECO:0007669"/>
    <property type="project" value="UniProtKB-KW"/>
</dbReference>
<dbReference type="PROSITE" id="PS50948">
    <property type="entry name" value="PAN"/>
    <property type="match status" value="1"/>
</dbReference>
<dbReference type="Gene3D" id="3.40.50.200">
    <property type="entry name" value="Peptidase S8/S53 domain"/>
    <property type="match status" value="1"/>
</dbReference>
<keyword evidence="2" id="KW-0645">Protease</keyword>
<sequence>MAPAEQCPLWRHRVGDAGLRICEGDSKDCAADHRGHGTRLAGLVGGHRYGVAKHSTIHAVKVLDDQGRGRLWQLLQALDWLLVNAERPAVAVLSAWTHGQLSALRCGLEQASAAGITVVVAAGDFGLSACEYTPSYLKEALVVGATTRNDTRANFSSTGSCIDLMAPGEDILTCGISSDGAEVRFSGSGAAAAHAAGAAALLLAEKPDLAPGEVMQTLLDTSTVGRLSQLEDSPDRLLNTLGEQIKIPAWGEKGMWSLVDGGVDRQCGHEDSGEAHFDRVDYPQVRALEKCRALCEKSAATTGCAGISYSQEEEMCQIHVELVRASVEMTGYICLRHEAPTTTTLTSTSSTRTSSSSLTTTHTTMTATSSTVTTKPSLTQLWSEAKDENCFFGFGGERLPNGEDYVGLRSLEDCLQECEKQAACEGALYQSFGDVGNCWLRSNVRLKQCVASPGISLWHP</sequence>
<dbReference type="Proteomes" id="UP001178507">
    <property type="component" value="Unassembled WGS sequence"/>
</dbReference>
<evidence type="ECO:0000256" key="7">
    <source>
        <dbReference type="PROSITE-ProRule" id="PRU01240"/>
    </source>
</evidence>
<comment type="caution">
    <text evidence="10">The sequence shown here is derived from an EMBL/GenBank/DDBJ whole genome shotgun (WGS) entry which is preliminary data.</text>
</comment>
<protein>
    <recommendedName>
        <fullName evidence="6">subtilisin</fullName>
        <ecNumber evidence="6">3.4.21.62</ecNumber>
    </recommendedName>
</protein>
<organism evidence="10 11">
    <name type="scientific">Effrenium voratum</name>
    <dbReference type="NCBI Taxonomy" id="2562239"/>
    <lineage>
        <taxon>Eukaryota</taxon>
        <taxon>Sar</taxon>
        <taxon>Alveolata</taxon>
        <taxon>Dinophyceae</taxon>
        <taxon>Suessiales</taxon>
        <taxon>Symbiodiniaceae</taxon>
        <taxon>Effrenium</taxon>
    </lineage>
</organism>
<dbReference type="GO" id="GO:0004252">
    <property type="term" value="F:serine-type endopeptidase activity"/>
    <property type="evidence" value="ECO:0007669"/>
    <property type="project" value="UniProtKB-EC"/>
</dbReference>
<evidence type="ECO:0000256" key="5">
    <source>
        <dbReference type="ARBA" id="ARBA00023529"/>
    </source>
</evidence>
<proteinExistence type="inferred from homology"/>
<evidence type="ECO:0000256" key="4">
    <source>
        <dbReference type="ARBA" id="ARBA00022825"/>
    </source>
</evidence>
<evidence type="ECO:0000259" key="9">
    <source>
        <dbReference type="PROSITE" id="PS50948"/>
    </source>
</evidence>
<evidence type="ECO:0000313" key="10">
    <source>
        <dbReference type="EMBL" id="CAJ1389248.1"/>
    </source>
</evidence>
<comment type="caution">
    <text evidence="7">Lacks conserved residue(s) required for the propagation of feature annotation.</text>
</comment>
<feature type="domain" description="Apple" evidence="9">
    <location>
        <begin position="390"/>
        <end position="460"/>
    </location>
</feature>
<dbReference type="InterPro" id="IPR036852">
    <property type="entry name" value="Peptidase_S8/S53_dom_sf"/>
</dbReference>
<evidence type="ECO:0000256" key="1">
    <source>
        <dbReference type="ARBA" id="ARBA00011073"/>
    </source>
</evidence>
<dbReference type="SUPFAM" id="SSF52743">
    <property type="entry name" value="Subtilisin-like"/>
    <property type="match status" value="1"/>
</dbReference>
<feature type="region of interest" description="Disordered" evidence="8">
    <location>
        <begin position="344"/>
        <end position="370"/>
    </location>
</feature>
<comment type="similarity">
    <text evidence="1 7">Belongs to the peptidase S8 family.</text>
</comment>
<dbReference type="AlphaFoldDB" id="A0AA36IK26"/>
<evidence type="ECO:0000256" key="3">
    <source>
        <dbReference type="ARBA" id="ARBA00022801"/>
    </source>
</evidence>
<dbReference type="GO" id="GO:0005615">
    <property type="term" value="C:extracellular space"/>
    <property type="evidence" value="ECO:0007669"/>
    <property type="project" value="TreeGrafter"/>
</dbReference>
<reference evidence="10" key="1">
    <citation type="submission" date="2023-08" db="EMBL/GenBank/DDBJ databases">
        <authorList>
            <person name="Chen Y."/>
            <person name="Shah S."/>
            <person name="Dougan E. K."/>
            <person name="Thang M."/>
            <person name="Chan C."/>
        </authorList>
    </citation>
    <scope>NUCLEOTIDE SEQUENCE</scope>
</reference>
<dbReference type="EC" id="3.4.21.62" evidence="6"/>
<evidence type="ECO:0000256" key="2">
    <source>
        <dbReference type="ARBA" id="ARBA00022670"/>
    </source>
</evidence>
<dbReference type="Pfam" id="PF00082">
    <property type="entry name" value="Peptidase_S8"/>
    <property type="match status" value="1"/>
</dbReference>
<keyword evidence="3" id="KW-0378">Hydrolase</keyword>
<keyword evidence="11" id="KW-1185">Reference proteome</keyword>